<dbReference type="InParanoid" id="A0A401G6K5"/>
<dbReference type="GeneID" id="38774718"/>
<dbReference type="GO" id="GO:0005634">
    <property type="term" value="C:nucleus"/>
    <property type="evidence" value="ECO:0007669"/>
    <property type="project" value="UniProtKB-ARBA"/>
</dbReference>
<dbReference type="GO" id="GO:0005737">
    <property type="term" value="C:cytoplasm"/>
    <property type="evidence" value="ECO:0007669"/>
    <property type="project" value="TreeGrafter"/>
</dbReference>
<proteinExistence type="inferred from homology"/>
<dbReference type="STRING" id="139825.A0A401G6K5"/>
<name>A0A401G6K5_9APHY</name>
<dbReference type="FunFam" id="1.10.10.10:FF:000070">
    <property type="entry name" value="26S proteasome non-ATPase regulatory subunit 12"/>
    <property type="match status" value="1"/>
</dbReference>
<gene>
    <name evidence="5" type="ORF">SCP_0106830</name>
</gene>
<dbReference type="OrthoDB" id="268763at2759"/>
<dbReference type="Gene3D" id="1.10.10.10">
    <property type="entry name" value="Winged helix-like DNA-binding domain superfamily/Winged helix DNA-binding domain"/>
    <property type="match status" value="1"/>
</dbReference>
<dbReference type="Pfam" id="PF18098">
    <property type="entry name" value="RPN5_C"/>
    <property type="match status" value="1"/>
</dbReference>
<dbReference type="SUPFAM" id="SSF46785">
    <property type="entry name" value="Winged helix' DNA-binding domain"/>
    <property type="match status" value="1"/>
</dbReference>
<evidence type="ECO:0000256" key="1">
    <source>
        <dbReference type="ARBA" id="ARBA00006397"/>
    </source>
</evidence>
<dbReference type="PANTHER" id="PTHR10855:SF1">
    <property type="entry name" value="26S PROTEASOME NON-ATPASE REGULATORY SUBUNIT 12"/>
    <property type="match status" value="1"/>
</dbReference>
<dbReference type="InterPro" id="IPR036390">
    <property type="entry name" value="WH_DNA-bd_sf"/>
</dbReference>
<sequence>MPPKDMSPAPSLSRHSSLVERISSAIPRPRLTSLRSRKSNSSMSSVNAKAGRKSNGNYTPYAVYQQTMFPAILRDADATAKLLETILDSPSGRRSLYRLARTCKALKEPALDLLWRDLDSLAPLIALFPNTLLKRARRPGLGLAKNPVPEDWTALLAYGERVRSIVYAESVGNISPSIFPIFEELRPRNWLLPNLTSLTWKSETASGLERCRLFLGPELQNIVLEVGTKHPKLNDLLVEVAGHARLSSLSFTLHTNLPDDFTDTFHDNIGLERLALTAPGALSSRVGKWASNLPVLHSLQLDLTGRTTTAVEGFFDDIDPGSGYSTPSSVGGSGGTDSGVFSGDELDFSEIRKSAVRLTHVGPSHTAFAQLTQLQLSGEAANIAMFLKHLGSPLSQLELAMDDPPAPDDWQEMCALVCERYASSLRALRIGPTSASRFNELVRSTSRGGDAPVRHLPLTHLDALPQLQRLDIDLPESVVFHDADITHLAHVCPALEVLRLCPLARFPPITGPPSLTLDSLTSLTRQCRRLHTLAVVVNGLEGSKETFSMREVSSRSLLRLQLGHSWIKDPLQMAILISHLAPYLESLKWFNEKNRAGVVETNAVAWQKVSEFLPHIQGVRLMERSLQEQPQLQPQQPVYVPPETAEKEVDASVSTTDRGITAQPELVEDSVQVEVEVVDFSTQARPETSEISIDATPVLCDAEVMVVPDVAEQSVAVHPDTSEKEVDMAPLDVLARSNELTSTEDHSSHTLPFLPSASGLISLTYMVVRFYTMPIRYMFSFMPSLPKFSRSPAQAESKPDFSVPGDMSQEGSGSGGEKPESRMDASSLDYISPDTDYAYASMNAVISPAETTSQGEVARASEKVASTDTRDKHVSASGSQKGKYERDVSATRSLPTYLNVQLRITSPLPPSPYIMAEPRKQEKDYTKEVDELLLETKVLAQSGKLQDALDKLFAIEKQARNASDMASTIRLVKEILELCYTAHDHALLNSSIINLSKKHGQLKTAITAMVEQAMGWLEEIRTREGTDKWLELIETLRTVTEGKIFLETPRARVTLLLAHYHESLANSPTPTSPPPKESLQTASDLLSDLQVETYSSMERREKTQFILEQMRLLIAVARQKDTEIGQEGKRDSIGGGEAEWVKVRVGGRKVNEEFLKDKENEDLKLKYYEMMIQYALKHSAYLDAAKYFHKVWDTPSIKEDEKGRGLQALEHIVFYIVLAPHDNEQSDMLHRIFEDPALKNLDLHYSLVKCFTTVEIMRWPGIEELYGPHLKMTGVFREPKLWEDLHMRVIEHNIRIVAKYYTRITLARLTDLLDLPAQQAEETLCRLVVSGTVWARIDRPVGIVNFRSDKSAEDVMNDWSSDMKQLLSLVEKTWMGVNAAHAAQSRAVKA</sequence>
<evidence type="ECO:0000256" key="2">
    <source>
        <dbReference type="ARBA" id="ARBA00022942"/>
    </source>
</evidence>
<reference evidence="5 6" key="1">
    <citation type="journal article" date="2018" name="Sci. Rep.">
        <title>Genome sequence of the cauliflower mushroom Sparassis crispa (Hanabiratake) and its association with beneficial usage.</title>
        <authorList>
            <person name="Kiyama R."/>
            <person name="Furutani Y."/>
            <person name="Kawaguchi K."/>
            <person name="Nakanishi T."/>
        </authorList>
    </citation>
    <scope>NUCLEOTIDE SEQUENCE [LARGE SCALE GENOMIC DNA]</scope>
</reference>
<evidence type="ECO:0000259" key="4">
    <source>
        <dbReference type="PROSITE" id="PS50250"/>
    </source>
</evidence>
<dbReference type="RefSeq" id="XP_027608714.1">
    <property type="nucleotide sequence ID" value="XM_027752913.1"/>
</dbReference>
<feature type="domain" description="PCI" evidence="4">
    <location>
        <begin position="1180"/>
        <end position="1351"/>
    </location>
</feature>
<dbReference type="Pfam" id="PF22241">
    <property type="entry name" value="PSMD12-CSN4_N"/>
    <property type="match status" value="1"/>
</dbReference>
<feature type="region of interest" description="Disordered" evidence="3">
    <location>
        <begin position="850"/>
        <end position="888"/>
    </location>
</feature>
<dbReference type="GO" id="GO:0008541">
    <property type="term" value="C:proteasome regulatory particle, lid subcomplex"/>
    <property type="evidence" value="ECO:0007669"/>
    <property type="project" value="TreeGrafter"/>
</dbReference>
<dbReference type="InterPro" id="IPR000717">
    <property type="entry name" value="PCI_dom"/>
</dbReference>
<evidence type="ECO:0000313" key="5">
    <source>
        <dbReference type="EMBL" id="GBE77801.1"/>
    </source>
</evidence>
<protein>
    <recommendedName>
        <fullName evidence="4">PCI domain-containing protein</fullName>
    </recommendedName>
</protein>
<evidence type="ECO:0000313" key="6">
    <source>
        <dbReference type="Proteomes" id="UP000287166"/>
    </source>
</evidence>
<feature type="region of interest" description="Disordered" evidence="3">
    <location>
        <begin position="789"/>
        <end position="827"/>
    </location>
</feature>
<dbReference type="InterPro" id="IPR040134">
    <property type="entry name" value="PSMD12/CSN4"/>
</dbReference>
<dbReference type="PANTHER" id="PTHR10855">
    <property type="entry name" value="26S PROTEASOME NON-ATPASE REGULATORY SUBUNIT 12/COP9 SIGNALOSOME COMPLEX SUBUNIT 4"/>
    <property type="match status" value="1"/>
</dbReference>
<dbReference type="SMART" id="SM00088">
    <property type="entry name" value="PINT"/>
    <property type="match status" value="1"/>
</dbReference>
<dbReference type="InterPro" id="IPR036388">
    <property type="entry name" value="WH-like_DNA-bd_sf"/>
</dbReference>
<organism evidence="5 6">
    <name type="scientific">Sparassis crispa</name>
    <dbReference type="NCBI Taxonomy" id="139825"/>
    <lineage>
        <taxon>Eukaryota</taxon>
        <taxon>Fungi</taxon>
        <taxon>Dikarya</taxon>
        <taxon>Basidiomycota</taxon>
        <taxon>Agaricomycotina</taxon>
        <taxon>Agaricomycetes</taxon>
        <taxon>Polyporales</taxon>
        <taxon>Sparassidaceae</taxon>
        <taxon>Sparassis</taxon>
    </lineage>
</organism>
<feature type="compositionally biased region" description="Low complexity" evidence="3">
    <location>
        <begin position="30"/>
        <end position="45"/>
    </location>
</feature>
<dbReference type="PROSITE" id="PS50250">
    <property type="entry name" value="PCI"/>
    <property type="match status" value="1"/>
</dbReference>
<dbReference type="InterPro" id="IPR032675">
    <property type="entry name" value="LRR_dom_sf"/>
</dbReference>
<comment type="similarity">
    <text evidence="1">Belongs to the proteasome subunit p55 family.</text>
</comment>
<dbReference type="InterPro" id="IPR054559">
    <property type="entry name" value="PSMD12-CSN4-like_N"/>
</dbReference>
<dbReference type="Gene3D" id="3.80.10.10">
    <property type="entry name" value="Ribonuclease Inhibitor"/>
    <property type="match status" value="1"/>
</dbReference>
<dbReference type="Pfam" id="PF01399">
    <property type="entry name" value="PCI"/>
    <property type="match status" value="1"/>
</dbReference>
<dbReference type="EMBL" id="BFAD01000001">
    <property type="protein sequence ID" value="GBE77801.1"/>
    <property type="molecule type" value="Genomic_DNA"/>
</dbReference>
<feature type="region of interest" description="Disordered" evidence="3">
    <location>
        <begin position="29"/>
        <end position="51"/>
    </location>
</feature>
<accession>A0A401G6K5</accession>
<keyword evidence="2" id="KW-0647">Proteasome</keyword>
<keyword evidence="6" id="KW-1185">Reference proteome</keyword>
<dbReference type="Proteomes" id="UP000287166">
    <property type="component" value="Unassembled WGS sequence"/>
</dbReference>
<comment type="caution">
    <text evidence="5">The sequence shown here is derived from an EMBL/GenBank/DDBJ whole genome shotgun (WGS) entry which is preliminary data.</text>
</comment>
<evidence type="ECO:0000256" key="3">
    <source>
        <dbReference type="SAM" id="MobiDB-lite"/>
    </source>
</evidence>
<dbReference type="InterPro" id="IPR040896">
    <property type="entry name" value="RPN5_C"/>
</dbReference>